<evidence type="ECO:0000313" key="2">
    <source>
        <dbReference type="Proteomes" id="UP001489004"/>
    </source>
</evidence>
<comment type="caution">
    <text evidence="1">The sequence shown here is derived from an EMBL/GenBank/DDBJ whole genome shotgun (WGS) entry which is preliminary data.</text>
</comment>
<name>A0AAW1R8M9_9CHLO</name>
<dbReference type="AlphaFoldDB" id="A0AAW1R8M9"/>
<accession>A0AAW1R8M9</accession>
<reference evidence="1 2" key="1">
    <citation type="journal article" date="2024" name="Nat. Commun.">
        <title>Phylogenomics reveals the evolutionary origins of lichenization in chlorophyte algae.</title>
        <authorList>
            <person name="Puginier C."/>
            <person name="Libourel C."/>
            <person name="Otte J."/>
            <person name="Skaloud P."/>
            <person name="Haon M."/>
            <person name="Grisel S."/>
            <person name="Petersen M."/>
            <person name="Berrin J.G."/>
            <person name="Delaux P.M."/>
            <person name="Dal Grande F."/>
            <person name="Keller J."/>
        </authorList>
    </citation>
    <scope>NUCLEOTIDE SEQUENCE [LARGE SCALE GENOMIC DNA]</scope>
    <source>
        <strain evidence="1 2">SAG 2043</strain>
    </source>
</reference>
<organism evidence="1 2">
    <name type="scientific">[Myrmecia] bisecta</name>
    <dbReference type="NCBI Taxonomy" id="41462"/>
    <lineage>
        <taxon>Eukaryota</taxon>
        <taxon>Viridiplantae</taxon>
        <taxon>Chlorophyta</taxon>
        <taxon>core chlorophytes</taxon>
        <taxon>Trebouxiophyceae</taxon>
        <taxon>Trebouxiales</taxon>
        <taxon>Trebouxiaceae</taxon>
        <taxon>Myrmecia</taxon>
    </lineage>
</organism>
<dbReference type="EMBL" id="JALJOR010000001">
    <property type="protein sequence ID" value="KAK9829895.1"/>
    <property type="molecule type" value="Genomic_DNA"/>
</dbReference>
<gene>
    <name evidence="1" type="ORF">WJX72_008522</name>
</gene>
<keyword evidence="2" id="KW-1185">Reference proteome</keyword>
<protein>
    <submittedName>
        <fullName evidence="1">Uncharacterized protein</fullName>
    </submittedName>
</protein>
<sequence length="303" mass="33919">MHLQKGDRLLAKAHLPPPGLLLERLVIRMDGPMFFLPEVLQSAKEVKIDAGWLRPVYPHDMPSLDDLVTIKGAMGEVTITKRQASSPRLDISHNGVVRFGGPMSDADIAAICDTVAQLTEVHWCDGELRARRILEDEGFQQRQGGSLQAISGVWLAAHASWLADLLPFRYPHVRQLRVVAAFCTGASVPVGVSQCAIQAFRVDFASMPDTVRELTISQVLSKQLVGSDAVPSNLKAFRLQRPQWRLREVPLPSQLQLDILELSETPFMALRVLWELLCTVKHLRLHSPHYTRMVLATSYTQRK</sequence>
<dbReference type="Proteomes" id="UP001489004">
    <property type="component" value="Unassembled WGS sequence"/>
</dbReference>
<evidence type="ECO:0000313" key="1">
    <source>
        <dbReference type="EMBL" id="KAK9829895.1"/>
    </source>
</evidence>
<proteinExistence type="predicted"/>